<accession>A0A8S1NRJ9</accession>
<dbReference type="Pfam" id="PF01778">
    <property type="entry name" value="Ribosomal_L28e"/>
    <property type="match status" value="1"/>
</dbReference>
<feature type="region of interest" description="Disordered" evidence="5">
    <location>
        <begin position="191"/>
        <end position="250"/>
    </location>
</feature>
<protein>
    <recommendedName>
        <fullName evidence="4">Protein MAK16 homolog</fullName>
    </recommendedName>
</protein>
<sequence length="291" mass="35167">MQIDEVVWQVINRGHCSFKIKTISQNFCRNEYNVTGLCSKQSCPLANSQYATIKEEKGLCYLYVKTAERAQKPKELWERILLSKNYEQALSQIDEQLKYWSNFMIHKNKQRLTKLRQMLIRIRKMRLKGFKELIPIKKKAERRDKIREQKALVAANLENAIEQELMDRLKNGVYNEIMNYNSKAFEKVVGQNQVEDEEEREQQELEEEEEDYSDEELIFDPNDLEEDDDDEEDQDEDNQEDDKRLFKKQTFNQLRRQDDEIKDIKKKKTRVQLQYEEEEEIEDRKKQQITF</sequence>
<dbReference type="AlphaFoldDB" id="A0A8S1NRJ9"/>
<dbReference type="GO" id="GO:0000460">
    <property type="term" value="P:maturation of 5.8S rRNA"/>
    <property type="evidence" value="ECO:0007669"/>
    <property type="project" value="TreeGrafter"/>
</dbReference>
<feature type="region of interest" description="Disordered" evidence="5">
    <location>
        <begin position="267"/>
        <end position="291"/>
    </location>
</feature>
<keyword evidence="8" id="KW-1185">Reference proteome</keyword>
<dbReference type="InterPro" id="IPR006958">
    <property type="entry name" value="Mak16"/>
</dbReference>
<dbReference type="PANTHER" id="PTHR23405:SF4">
    <property type="entry name" value="PROTEIN MAK16 HOMOLOG"/>
    <property type="match status" value="1"/>
</dbReference>
<comment type="subcellular location">
    <subcellularLocation>
        <location evidence="1">Nucleus</location>
    </subcellularLocation>
</comment>
<dbReference type="EMBL" id="CAJJDN010000063">
    <property type="protein sequence ID" value="CAD8094812.1"/>
    <property type="molecule type" value="Genomic_DNA"/>
</dbReference>
<evidence type="ECO:0000256" key="4">
    <source>
        <dbReference type="PIRNR" id="PIRNR003352"/>
    </source>
</evidence>
<evidence type="ECO:0000256" key="2">
    <source>
        <dbReference type="ARBA" id="ARBA00005514"/>
    </source>
</evidence>
<dbReference type="FunFam" id="3.30.390.110:FF:000001">
    <property type="entry name" value="Protein MAK16 homolog"/>
    <property type="match status" value="1"/>
</dbReference>
<dbReference type="OrthoDB" id="10251342at2759"/>
<evidence type="ECO:0000256" key="1">
    <source>
        <dbReference type="ARBA" id="ARBA00004123"/>
    </source>
</evidence>
<organism evidence="7 8">
    <name type="scientific">Paramecium sonneborni</name>
    <dbReference type="NCBI Taxonomy" id="65129"/>
    <lineage>
        <taxon>Eukaryota</taxon>
        <taxon>Sar</taxon>
        <taxon>Alveolata</taxon>
        <taxon>Ciliophora</taxon>
        <taxon>Intramacronucleata</taxon>
        <taxon>Oligohymenophorea</taxon>
        <taxon>Peniculida</taxon>
        <taxon>Parameciidae</taxon>
        <taxon>Paramecium</taxon>
    </lineage>
</organism>
<evidence type="ECO:0000256" key="3">
    <source>
        <dbReference type="ARBA" id="ARBA00023242"/>
    </source>
</evidence>
<dbReference type="Pfam" id="PF04874">
    <property type="entry name" value="Mak16"/>
    <property type="match status" value="1"/>
</dbReference>
<keyword evidence="3 4" id="KW-0539">Nucleus</keyword>
<dbReference type="InterPro" id="IPR029004">
    <property type="entry name" value="Ribosomal_eL28/Mak16"/>
</dbReference>
<evidence type="ECO:0000256" key="5">
    <source>
        <dbReference type="SAM" id="MobiDB-lite"/>
    </source>
</evidence>
<dbReference type="PANTHER" id="PTHR23405">
    <property type="entry name" value="MAINTENANCE OF KILLER 16 MAK16 PROTEIN-RELATED"/>
    <property type="match status" value="1"/>
</dbReference>
<name>A0A8S1NRJ9_9CILI</name>
<dbReference type="GO" id="GO:0005730">
    <property type="term" value="C:nucleolus"/>
    <property type="evidence" value="ECO:0007669"/>
    <property type="project" value="TreeGrafter"/>
</dbReference>
<feature type="compositionally biased region" description="Basic and acidic residues" evidence="5">
    <location>
        <begin position="282"/>
        <end position="291"/>
    </location>
</feature>
<comment type="caution">
    <text evidence="7">The sequence shown here is derived from an EMBL/GenBank/DDBJ whole genome shotgun (WGS) entry which is preliminary data.</text>
</comment>
<gene>
    <name evidence="7" type="ORF">PSON_ATCC_30995.1.T0630079</name>
</gene>
<comment type="similarity">
    <text evidence="2 4">Belongs to the MAK16 family.</text>
</comment>
<evidence type="ECO:0000313" key="7">
    <source>
        <dbReference type="EMBL" id="CAD8094812.1"/>
    </source>
</evidence>
<dbReference type="Proteomes" id="UP000692954">
    <property type="component" value="Unassembled WGS sequence"/>
</dbReference>
<evidence type="ECO:0000313" key="8">
    <source>
        <dbReference type="Proteomes" id="UP000692954"/>
    </source>
</evidence>
<dbReference type="GO" id="GO:0030687">
    <property type="term" value="C:preribosome, large subunit precursor"/>
    <property type="evidence" value="ECO:0007669"/>
    <property type="project" value="TreeGrafter"/>
</dbReference>
<dbReference type="PIRSF" id="PIRSF003352">
    <property type="entry name" value="MAK16"/>
    <property type="match status" value="1"/>
</dbReference>
<proteinExistence type="inferred from homology"/>
<dbReference type="GO" id="GO:0000470">
    <property type="term" value="P:maturation of LSU-rRNA"/>
    <property type="evidence" value="ECO:0007669"/>
    <property type="project" value="TreeGrafter"/>
</dbReference>
<evidence type="ECO:0000259" key="6">
    <source>
        <dbReference type="Pfam" id="PF01778"/>
    </source>
</evidence>
<feature type="domain" description="Ribosomal eL28/Mak16" evidence="6">
    <location>
        <begin position="6"/>
        <end position="118"/>
    </location>
</feature>
<reference evidence="7" key="1">
    <citation type="submission" date="2021-01" db="EMBL/GenBank/DDBJ databases">
        <authorList>
            <consortium name="Genoscope - CEA"/>
            <person name="William W."/>
        </authorList>
    </citation>
    <scope>NUCLEOTIDE SEQUENCE</scope>
</reference>
<feature type="compositionally biased region" description="Acidic residues" evidence="5">
    <location>
        <begin position="194"/>
        <end position="240"/>
    </location>
</feature>